<dbReference type="Gene3D" id="1.20.1410.10">
    <property type="entry name" value="I/LWEQ domain"/>
    <property type="match status" value="1"/>
</dbReference>
<proteinExistence type="predicted"/>
<dbReference type="AlphaFoldDB" id="A0A553HM58"/>
<dbReference type="EMBL" id="VFLP01000075">
    <property type="protein sequence ID" value="TRX89039.1"/>
    <property type="molecule type" value="Genomic_DNA"/>
</dbReference>
<dbReference type="PANTHER" id="PTHR15492">
    <property type="entry name" value="CYCLIN D1-BINDING PROTEIN 1"/>
    <property type="match status" value="1"/>
</dbReference>
<dbReference type="STRING" id="2512241.A0A553HM58"/>
<dbReference type="PANTHER" id="PTHR15492:SF1">
    <property type="entry name" value="CYCLIN-D1-BINDING PROTEIN 1"/>
    <property type="match status" value="1"/>
</dbReference>
<accession>A0A553HM58</accession>
<keyword evidence="3" id="KW-1185">Reference proteome</keyword>
<name>A0A553HM58_9PEZI</name>
<protein>
    <recommendedName>
        <fullName evidence="1">Cyclin-D1-binding protein 1-like N-terminal domain-containing protein</fullName>
    </recommendedName>
</protein>
<organism evidence="2 3">
    <name type="scientific">Xylaria flabelliformis</name>
    <dbReference type="NCBI Taxonomy" id="2512241"/>
    <lineage>
        <taxon>Eukaryota</taxon>
        <taxon>Fungi</taxon>
        <taxon>Dikarya</taxon>
        <taxon>Ascomycota</taxon>
        <taxon>Pezizomycotina</taxon>
        <taxon>Sordariomycetes</taxon>
        <taxon>Xylariomycetidae</taxon>
        <taxon>Xylariales</taxon>
        <taxon>Xylariaceae</taxon>
        <taxon>Xylaria</taxon>
    </lineage>
</organism>
<comment type="caution">
    <text evidence="2">The sequence shown here is derived from an EMBL/GenBank/DDBJ whole genome shotgun (WGS) entry which is preliminary data.</text>
</comment>
<dbReference type="GO" id="GO:0005634">
    <property type="term" value="C:nucleus"/>
    <property type="evidence" value="ECO:0007669"/>
    <property type="project" value="TreeGrafter"/>
</dbReference>
<dbReference type="InterPro" id="IPR049317">
    <property type="entry name" value="GCIP-like_N"/>
</dbReference>
<gene>
    <name evidence="2" type="ORF">FHL15_010058</name>
</gene>
<reference evidence="3" key="1">
    <citation type="submission" date="2019-06" db="EMBL/GenBank/DDBJ databases">
        <title>Draft genome sequence of the griseofulvin-producing fungus Xylaria cubensis strain G536.</title>
        <authorList>
            <person name="Mead M.E."/>
            <person name="Raja H.A."/>
            <person name="Steenwyk J.L."/>
            <person name="Knowles S.L."/>
            <person name="Oberlies N.H."/>
            <person name="Rokas A."/>
        </authorList>
    </citation>
    <scope>NUCLEOTIDE SEQUENCE [LARGE SCALE GENOMIC DNA]</scope>
    <source>
        <strain evidence="3">G536</strain>
    </source>
</reference>
<dbReference type="InterPro" id="IPR026907">
    <property type="entry name" value="GCIP-like"/>
</dbReference>
<evidence type="ECO:0000259" key="1">
    <source>
        <dbReference type="Pfam" id="PF13324"/>
    </source>
</evidence>
<sequence>MPPNAVDGSLESLKALVKSTTRLTVQLEKTVTSISSEKIPDSYARPLAHDAAAATSVDVLALAHDSASLIRAHGTKLSLLIINVPFTPSAIMKVLRELVAGPIPAIASAVQLCAADTHTTVVRQHLAWKCRHVLHELHRLVKEIPLDGQVLPSHRKNGANGDRGSIVTTGVLWAACDEVIALKKLGITGILAKTVEEHRDTLQDTLEELKEWSEVEDEEDSEEDEDVQDIANELQNTHISAQQMIDDLMTSHAIPRDDPDRIRERLDLCLKRLRLIILLYSAIIKRRVNTLPSLPTEQASPIIRRVDEVYLILRRLPPRFDEVASMFYDLNAAAIDEAMDQCFLDAFAAAEMLKAPWTGTKDVFTEWADKFQISIKKPD</sequence>
<dbReference type="Pfam" id="PF13324">
    <property type="entry name" value="GCIP_N"/>
    <property type="match status" value="1"/>
</dbReference>
<evidence type="ECO:0000313" key="2">
    <source>
        <dbReference type="EMBL" id="TRX89039.1"/>
    </source>
</evidence>
<feature type="domain" description="Cyclin-D1-binding protein 1-like N-terminal" evidence="1">
    <location>
        <begin position="66"/>
        <end position="214"/>
    </location>
</feature>
<dbReference type="Proteomes" id="UP000319160">
    <property type="component" value="Unassembled WGS sequence"/>
</dbReference>
<dbReference type="OrthoDB" id="4088536at2759"/>
<evidence type="ECO:0000313" key="3">
    <source>
        <dbReference type="Proteomes" id="UP000319160"/>
    </source>
</evidence>